<dbReference type="Proteomes" id="UP001612741">
    <property type="component" value="Unassembled WGS sequence"/>
</dbReference>
<dbReference type="EC" id="3.-.-.-" evidence="3"/>
<name>A0ABW7YZJ7_9ACTN</name>
<reference evidence="3 4" key="1">
    <citation type="submission" date="2024-10" db="EMBL/GenBank/DDBJ databases">
        <title>The Natural Products Discovery Center: Release of the First 8490 Sequenced Strains for Exploring Actinobacteria Biosynthetic Diversity.</title>
        <authorList>
            <person name="Kalkreuter E."/>
            <person name="Kautsar S.A."/>
            <person name="Yang D."/>
            <person name="Bader C.D."/>
            <person name="Teijaro C.N."/>
            <person name="Fluegel L."/>
            <person name="Davis C.M."/>
            <person name="Simpson J.R."/>
            <person name="Lauterbach L."/>
            <person name="Steele A.D."/>
            <person name="Gui C."/>
            <person name="Meng S."/>
            <person name="Li G."/>
            <person name="Viehrig K."/>
            <person name="Ye F."/>
            <person name="Su P."/>
            <person name="Kiefer A.F."/>
            <person name="Nichols A."/>
            <person name="Cepeda A.J."/>
            <person name="Yan W."/>
            <person name="Fan B."/>
            <person name="Jiang Y."/>
            <person name="Adhikari A."/>
            <person name="Zheng C.-J."/>
            <person name="Schuster L."/>
            <person name="Cowan T.M."/>
            <person name="Smanski M.J."/>
            <person name="Chevrette M.G."/>
            <person name="De Carvalho L.P.S."/>
            <person name="Shen B."/>
        </authorList>
    </citation>
    <scope>NUCLEOTIDE SEQUENCE [LARGE SCALE GENOMIC DNA]</scope>
    <source>
        <strain evidence="3 4">NPDC050545</strain>
    </source>
</reference>
<gene>
    <name evidence="3" type="ORF">ACIBG2_25205</name>
</gene>
<evidence type="ECO:0000313" key="3">
    <source>
        <dbReference type="EMBL" id="MFI6500699.1"/>
    </source>
</evidence>
<keyword evidence="4" id="KW-1185">Reference proteome</keyword>
<dbReference type="InterPro" id="IPR012338">
    <property type="entry name" value="Beta-lactam/transpept-like"/>
</dbReference>
<feature type="domain" description="Beta-lactamase-related" evidence="2">
    <location>
        <begin position="55"/>
        <end position="350"/>
    </location>
</feature>
<dbReference type="InterPro" id="IPR050491">
    <property type="entry name" value="AmpC-like"/>
</dbReference>
<dbReference type="Pfam" id="PF00144">
    <property type="entry name" value="Beta-lactamase"/>
    <property type="match status" value="1"/>
</dbReference>
<dbReference type="EMBL" id="JBITGY010000006">
    <property type="protein sequence ID" value="MFI6500699.1"/>
    <property type="molecule type" value="Genomic_DNA"/>
</dbReference>
<sequence length="397" mass="42312">MGIRTVVKKNFRYGMAAAVAGAVVAASMSGPASAQVVDGPGSRALQRDVDAVRATGASGVLASVTTSKGHSGASSGVADLRSRRPVPQDAYYRIGSTTKAFVATVVLQLAGEGRLTLDDTVERWLPGLVKGNGNDGAKISVRQVLQHTGGIPEYSDGVPLEKVTTPEGFHRERFRTHRAEELLAMAMRHKPVFEPGRGWAYSNTNYVLAGMIIEKVTGNPWPQEVHQRIVEPLGLRHTLIPGTSAYLPEPRLSAYKRLSPGGPLTEVSLYAAGHADDSMISTTGDVGRFLRALLGGRLLRPAELKQMRQTVPATPFRKVWRDAGYGLGLMKRRLPCGGWVWFHGGGIWNSLSDNAVTSDGRASAAVAIGSLLGPGESPERQYKSSAALIDHALCSGS</sequence>
<evidence type="ECO:0000313" key="4">
    <source>
        <dbReference type="Proteomes" id="UP001612741"/>
    </source>
</evidence>
<dbReference type="PANTHER" id="PTHR46825:SF7">
    <property type="entry name" value="D-ALANYL-D-ALANINE CARBOXYPEPTIDASE"/>
    <property type="match status" value="1"/>
</dbReference>
<keyword evidence="1" id="KW-0732">Signal</keyword>
<comment type="caution">
    <text evidence="3">The sequence shown here is derived from an EMBL/GenBank/DDBJ whole genome shotgun (WGS) entry which is preliminary data.</text>
</comment>
<keyword evidence="3" id="KW-0378">Hydrolase</keyword>
<accession>A0ABW7YZJ7</accession>
<dbReference type="SUPFAM" id="SSF56601">
    <property type="entry name" value="beta-lactamase/transpeptidase-like"/>
    <property type="match status" value="1"/>
</dbReference>
<evidence type="ECO:0000259" key="2">
    <source>
        <dbReference type="Pfam" id="PF00144"/>
    </source>
</evidence>
<dbReference type="PANTHER" id="PTHR46825">
    <property type="entry name" value="D-ALANYL-D-ALANINE-CARBOXYPEPTIDASE/ENDOPEPTIDASE AMPH"/>
    <property type="match status" value="1"/>
</dbReference>
<dbReference type="RefSeq" id="WP_397084759.1">
    <property type="nucleotide sequence ID" value="NZ_JBITGY010000006.1"/>
</dbReference>
<feature type="chain" id="PRO_5045184177" evidence="1">
    <location>
        <begin position="35"/>
        <end position="397"/>
    </location>
</feature>
<evidence type="ECO:0000256" key="1">
    <source>
        <dbReference type="SAM" id="SignalP"/>
    </source>
</evidence>
<protein>
    <submittedName>
        <fullName evidence="3">Serine hydrolase domain-containing protein</fullName>
        <ecNumber evidence="3">3.-.-.-</ecNumber>
    </submittedName>
</protein>
<dbReference type="InterPro" id="IPR001466">
    <property type="entry name" value="Beta-lactam-related"/>
</dbReference>
<proteinExistence type="predicted"/>
<dbReference type="GO" id="GO:0016787">
    <property type="term" value="F:hydrolase activity"/>
    <property type="evidence" value="ECO:0007669"/>
    <property type="project" value="UniProtKB-KW"/>
</dbReference>
<organism evidence="3 4">
    <name type="scientific">Nonomuraea typhae</name>
    <dbReference type="NCBI Taxonomy" id="2603600"/>
    <lineage>
        <taxon>Bacteria</taxon>
        <taxon>Bacillati</taxon>
        <taxon>Actinomycetota</taxon>
        <taxon>Actinomycetes</taxon>
        <taxon>Streptosporangiales</taxon>
        <taxon>Streptosporangiaceae</taxon>
        <taxon>Nonomuraea</taxon>
    </lineage>
</organism>
<dbReference type="Gene3D" id="3.40.710.10">
    <property type="entry name" value="DD-peptidase/beta-lactamase superfamily"/>
    <property type="match status" value="1"/>
</dbReference>
<feature type="signal peptide" evidence="1">
    <location>
        <begin position="1"/>
        <end position="34"/>
    </location>
</feature>